<comment type="caution">
    <text evidence="1">The sequence shown here is derived from an EMBL/GenBank/DDBJ whole genome shotgun (WGS) entry which is preliminary data.</text>
</comment>
<organism evidence="1 2">
    <name type="scientific">Chitinophaga silvatica</name>
    <dbReference type="NCBI Taxonomy" id="2282649"/>
    <lineage>
        <taxon>Bacteria</taxon>
        <taxon>Pseudomonadati</taxon>
        <taxon>Bacteroidota</taxon>
        <taxon>Chitinophagia</taxon>
        <taxon>Chitinophagales</taxon>
        <taxon>Chitinophagaceae</taxon>
        <taxon>Chitinophaga</taxon>
    </lineage>
</organism>
<name>A0A3E1Y365_9BACT</name>
<gene>
    <name evidence="1" type="ORF">DVR12_24565</name>
</gene>
<keyword evidence="2" id="KW-1185">Reference proteome</keyword>
<protein>
    <submittedName>
        <fullName evidence="1">Uncharacterized protein</fullName>
    </submittedName>
</protein>
<sequence>MFVNFIHIFFPNNGFTMSIEENSERYKMQISYNSDKTPLVEHYLDSCFQPVKLFEGTHKINREIMMDPETKFNISAAKGRLSLIVLKSGSNTPALDKCKDIANGVKQLICAPIVSK</sequence>
<accession>A0A3E1Y365</accession>
<evidence type="ECO:0000313" key="2">
    <source>
        <dbReference type="Proteomes" id="UP000260644"/>
    </source>
</evidence>
<dbReference type="Proteomes" id="UP000260644">
    <property type="component" value="Unassembled WGS sequence"/>
</dbReference>
<evidence type="ECO:0000313" key="1">
    <source>
        <dbReference type="EMBL" id="RFS19150.1"/>
    </source>
</evidence>
<reference evidence="1 2" key="1">
    <citation type="submission" date="2018-07" db="EMBL/GenBank/DDBJ databases">
        <title>Chitinophaga K2CV101002-2 sp. nov., isolated from a monsoon evergreen broad-leaved forest soil.</title>
        <authorList>
            <person name="Lv Y."/>
        </authorList>
    </citation>
    <scope>NUCLEOTIDE SEQUENCE [LARGE SCALE GENOMIC DNA]</scope>
    <source>
        <strain evidence="1 2">GDMCC 1.1288</strain>
    </source>
</reference>
<dbReference type="AlphaFoldDB" id="A0A3E1Y365"/>
<proteinExistence type="predicted"/>
<dbReference type="EMBL" id="QPMM01000015">
    <property type="protein sequence ID" value="RFS19150.1"/>
    <property type="molecule type" value="Genomic_DNA"/>
</dbReference>